<gene>
    <name evidence="1" type="ORF">QJS04_geneDACA014372</name>
</gene>
<organism evidence="1 2">
    <name type="scientific">Acorus gramineus</name>
    <name type="common">Dwarf sweet flag</name>
    <dbReference type="NCBI Taxonomy" id="55184"/>
    <lineage>
        <taxon>Eukaryota</taxon>
        <taxon>Viridiplantae</taxon>
        <taxon>Streptophyta</taxon>
        <taxon>Embryophyta</taxon>
        <taxon>Tracheophyta</taxon>
        <taxon>Spermatophyta</taxon>
        <taxon>Magnoliopsida</taxon>
        <taxon>Liliopsida</taxon>
        <taxon>Acoraceae</taxon>
        <taxon>Acorus</taxon>
    </lineage>
</organism>
<dbReference type="AlphaFoldDB" id="A0AAV8ZYB2"/>
<sequence>MNFWHSAKELQVSGKSIARVHGHCISAVLHLWNLMLWKQEPIRMQANAKKKNVRVVVLSSPLKNMP</sequence>
<dbReference type="Proteomes" id="UP001179952">
    <property type="component" value="Unassembled WGS sequence"/>
</dbReference>
<accession>A0AAV8ZYB2</accession>
<reference evidence="1" key="1">
    <citation type="journal article" date="2023" name="Nat. Commun.">
        <title>Diploid and tetraploid genomes of Acorus and the evolution of monocots.</title>
        <authorList>
            <person name="Ma L."/>
            <person name="Liu K.W."/>
            <person name="Li Z."/>
            <person name="Hsiao Y.Y."/>
            <person name="Qi Y."/>
            <person name="Fu T."/>
            <person name="Tang G.D."/>
            <person name="Zhang D."/>
            <person name="Sun W.H."/>
            <person name="Liu D.K."/>
            <person name="Li Y."/>
            <person name="Chen G.Z."/>
            <person name="Liu X.D."/>
            <person name="Liao X.Y."/>
            <person name="Jiang Y.T."/>
            <person name="Yu X."/>
            <person name="Hao Y."/>
            <person name="Huang J."/>
            <person name="Zhao X.W."/>
            <person name="Ke S."/>
            <person name="Chen Y.Y."/>
            <person name="Wu W.L."/>
            <person name="Hsu J.L."/>
            <person name="Lin Y.F."/>
            <person name="Huang M.D."/>
            <person name="Li C.Y."/>
            <person name="Huang L."/>
            <person name="Wang Z.W."/>
            <person name="Zhao X."/>
            <person name="Zhong W.Y."/>
            <person name="Peng D.H."/>
            <person name="Ahmad S."/>
            <person name="Lan S."/>
            <person name="Zhang J.S."/>
            <person name="Tsai W.C."/>
            <person name="Van de Peer Y."/>
            <person name="Liu Z.J."/>
        </authorList>
    </citation>
    <scope>NUCLEOTIDE SEQUENCE</scope>
    <source>
        <strain evidence="1">SCP</strain>
    </source>
</reference>
<proteinExistence type="predicted"/>
<comment type="caution">
    <text evidence="1">The sequence shown here is derived from an EMBL/GenBank/DDBJ whole genome shotgun (WGS) entry which is preliminary data.</text>
</comment>
<evidence type="ECO:0000313" key="1">
    <source>
        <dbReference type="EMBL" id="KAK1257591.1"/>
    </source>
</evidence>
<keyword evidence="2" id="KW-1185">Reference proteome</keyword>
<evidence type="ECO:0000313" key="2">
    <source>
        <dbReference type="Proteomes" id="UP001179952"/>
    </source>
</evidence>
<dbReference type="EMBL" id="JAUJYN010000039">
    <property type="protein sequence ID" value="KAK1257591.1"/>
    <property type="molecule type" value="Genomic_DNA"/>
</dbReference>
<reference evidence="1" key="2">
    <citation type="submission" date="2023-06" db="EMBL/GenBank/DDBJ databases">
        <authorList>
            <person name="Ma L."/>
            <person name="Liu K.-W."/>
            <person name="Li Z."/>
            <person name="Hsiao Y.-Y."/>
            <person name="Qi Y."/>
            <person name="Fu T."/>
            <person name="Tang G."/>
            <person name="Zhang D."/>
            <person name="Sun W.-H."/>
            <person name="Liu D.-K."/>
            <person name="Li Y."/>
            <person name="Chen G.-Z."/>
            <person name="Liu X.-D."/>
            <person name="Liao X.-Y."/>
            <person name="Jiang Y.-T."/>
            <person name="Yu X."/>
            <person name="Hao Y."/>
            <person name="Huang J."/>
            <person name="Zhao X.-W."/>
            <person name="Ke S."/>
            <person name="Chen Y.-Y."/>
            <person name="Wu W.-L."/>
            <person name="Hsu J.-L."/>
            <person name="Lin Y.-F."/>
            <person name="Huang M.-D."/>
            <person name="Li C.-Y."/>
            <person name="Huang L."/>
            <person name="Wang Z.-W."/>
            <person name="Zhao X."/>
            <person name="Zhong W.-Y."/>
            <person name="Peng D.-H."/>
            <person name="Ahmad S."/>
            <person name="Lan S."/>
            <person name="Zhang J.-S."/>
            <person name="Tsai W.-C."/>
            <person name="Van De Peer Y."/>
            <person name="Liu Z.-J."/>
        </authorList>
    </citation>
    <scope>NUCLEOTIDE SEQUENCE</scope>
    <source>
        <strain evidence="1">SCP</strain>
        <tissue evidence="1">Leaves</tissue>
    </source>
</reference>
<name>A0AAV8ZYB2_ACOGR</name>
<protein>
    <submittedName>
        <fullName evidence="1">Uncharacterized protein</fullName>
    </submittedName>
</protein>